<name>B4G9W0_DROPE</name>
<feature type="signal peptide" evidence="2">
    <location>
        <begin position="1"/>
        <end position="23"/>
    </location>
</feature>
<dbReference type="HOGENOM" id="CLU_2515039_0_0_1"/>
<keyword evidence="2" id="KW-0732">Signal</keyword>
<feature type="compositionally biased region" description="Polar residues" evidence="1">
    <location>
        <begin position="53"/>
        <end position="64"/>
    </location>
</feature>
<dbReference type="EMBL" id="CH479181">
    <property type="protein sequence ID" value="EDW31712.1"/>
    <property type="molecule type" value="Genomic_DNA"/>
</dbReference>
<evidence type="ECO:0000256" key="1">
    <source>
        <dbReference type="SAM" id="MobiDB-lite"/>
    </source>
</evidence>
<proteinExistence type="predicted"/>
<feature type="region of interest" description="Disordered" evidence="1">
    <location>
        <begin position="53"/>
        <end position="85"/>
    </location>
</feature>
<evidence type="ECO:0000313" key="3">
    <source>
        <dbReference type="EMBL" id="EDW31712.1"/>
    </source>
</evidence>
<organism evidence="4">
    <name type="scientific">Drosophila persimilis</name>
    <name type="common">Fruit fly</name>
    <dbReference type="NCBI Taxonomy" id="7234"/>
    <lineage>
        <taxon>Eukaryota</taxon>
        <taxon>Metazoa</taxon>
        <taxon>Ecdysozoa</taxon>
        <taxon>Arthropoda</taxon>
        <taxon>Hexapoda</taxon>
        <taxon>Insecta</taxon>
        <taxon>Pterygota</taxon>
        <taxon>Neoptera</taxon>
        <taxon>Endopterygota</taxon>
        <taxon>Diptera</taxon>
        <taxon>Brachycera</taxon>
        <taxon>Muscomorpha</taxon>
        <taxon>Ephydroidea</taxon>
        <taxon>Drosophilidae</taxon>
        <taxon>Drosophila</taxon>
        <taxon>Sophophora</taxon>
    </lineage>
</organism>
<dbReference type="Proteomes" id="UP000008744">
    <property type="component" value="Unassembled WGS sequence"/>
</dbReference>
<dbReference type="AlphaFoldDB" id="B4G9W0"/>
<reference evidence="3 4" key="1">
    <citation type="journal article" date="2007" name="Nature">
        <title>Evolution of genes and genomes on the Drosophila phylogeny.</title>
        <authorList>
            <consortium name="Drosophila 12 Genomes Consortium"/>
            <person name="Clark A.G."/>
            <person name="Eisen M.B."/>
            <person name="Smith D.R."/>
            <person name="Bergman C.M."/>
            <person name="Oliver B."/>
            <person name="Markow T.A."/>
            <person name="Kaufman T.C."/>
            <person name="Kellis M."/>
            <person name="Gelbart W."/>
            <person name="Iyer V.N."/>
            <person name="Pollard D.A."/>
            <person name="Sackton T.B."/>
            <person name="Larracuente A.M."/>
            <person name="Singh N.D."/>
            <person name="Abad J.P."/>
            <person name="Abt D.N."/>
            <person name="Adryan B."/>
            <person name="Aguade M."/>
            <person name="Akashi H."/>
            <person name="Anderson W.W."/>
            <person name="Aquadro C.F."/>
            <person name="Ardell D.H."/>
            <person name="Arguello R."/>
            <person name="Artieri C.G."/>
            <person name="Barbash D.A."/>
            <person name="Barker D."/>
            <person name="Barsanti P."/>
            <person name="Batterham P."/>
            <person name="Batzoglou S."/>
            <person name="Begun D."/>
            <person name="Bhutkar A."/>
            <person name="Blanco E."/>
            <person name="Bosak S.A."/>
            <person name="Bradley R.K."/>
            <person name="Brand A.D."/>
            <person name="Brent M.R."/>
            <person name="Brooks A.N."/>
            <person name="Brown R.H."/>
            <person name="Butlin R.K."/>
            <person name="Caggese C."/>
            <person name="Calvi B.R."/>
            <person name="Bernardo de Carvalho A."/>
            <person name="Caspi A."/>
            <person name="Castrezana S."/>
            <person name="Celniker S.E."/>
            <person name="Chang J.L."/>
            <person name="Chapple C."/>
            <person name="Chatterji S."/>
            <person name="Chinwalla A."/>
            <person name="Civetta A."/>
            <person name="Clifton S.W."/>
            <person name="Comeron J.M."/>
            <person name="Costello J.C."/>
            <person name="Coyne J.A."/>
            <person name="Daub J."/>
            <person name="David R.G."/>
            <person name="Delcher A.L."/>
            <person name="Delehaunty K."/>
            <person name="Do C.B."/>
            <person name="Ebling H."/>
            <person name="Edwards K."/>
            <person name="Eickbush T."/>
            <person name="Evans J.D."/>
            <person name="Filipski A."/>
            <person name="Findeiss S."/>
            <person name="Freyhult E."/>
            <person name="Fulton L."/>
            <person name="Fulton R."/>
            <person name="Garcia A.C."/>
            <person name="Gardiner A."/>
            <person name="Garfield D.A."/>
            <person name="Garvin B.E."/>
            <person name="Gibson G."/>
            <person name="Gilbert D."/>
            <person name="Gnerre S."/>
            <person name="Godfrey J."/>
            <person name="Good R."/>
            <person name="Gotea V."/>
            <person name="Gravely B."/>
            <person name="Greenberg A.J."/>
            <person name="Griffiths-Jones S."/>
            <person name="Gross S."/>
            <person name="Guigo R."/>
            <person name="Gustafson E.A."/>
            <person name="Haerty W."/>
            <person name="Hahn M.W."/>
            <person name="Halligan D.L."/>
            <person name="Halpern A.L."/>
            <person name="Halter G.M."/>
            <person name="Han M.V."/>
            <person name="Heger A."/>
            <person name="Hillier L."/>
            <person name="Hinrichs A.S."/>
            <person name="Holmes I."/>
            <person name="Hoskins R.A."/>
            <person name="Hubisz M.J."/>
            <person name="Hultmark D."/>
            <person name="Huntley M.A."/>
            <person name="Jaffe D.B."/>
            <person name="Jagadeeshan S."/>
            <person name="Jeck W.R."/>
            <person name="Johnson J."/>
            <person name="Jones C.D."/>
            <person name="Jordan W.C."/>
            <person name="Karpen G.H."/>
            <person name="Kataoka E."/>
            <person name="Keightley P.D."/>
            <person name="Kheradpour P."/>
            <person name="Kirkness E.F."/>
            <person name="Koerich L.B."/>
            <person name="Kristiansen K."/>
            <person name="Kudrna D."/>
            <person name="Kulathinal R.J."/>
            <person name="Kumar S."/>
            <person name="Kwok R."/>
            <person name="Lander E."/>
            <person name="Langley C.H."/>
            <person name="Lapoint R."/>
            <person name="Lazzaro B.P."/>
            <person name="Lee S.J."/>
            <person name="Levesque L."/>
            <person name="Li R."/>
            <person name="Lin C.F."/>
            <person name="Lin M.F."/>
            <person name="Lindblad-Toh K."/>
            <person name="Llopart A."/>
            <person name="Long M."/>
            <person name="Low L."/>
            <person name="Lozovsky E."/>
            <person name="Lu J."/>
            <person name="Luo M."/>
            <person name="Machado C.A."/>
            <person name="Makalowski W."/>
            <person name="Marzo M."/>
            <person name="Matsuda M."/>
            <person name="Matzkin L."/>
            <person name="McAllister B."/>
            <person name="McBride C.S."/>
            <person name="McKernan B."/>
            <person name="McKernan K."/>
            <person name="Mendez-Lago M."/>
            <person name="Minx P."/>
            <person name="Mollenhauer M.U."/>
            <person name="Montooth K."/>
            <person name="Mount S.M."/>
            <person name="Mu X."/>
            <person name="Myers E."/>
            <person name="Negre B."/>
            <person name="Newfeld S."/>
            <person name="Nielsen R."/>
            <person name="Noor M.A."/>
            <person name="O'Grady P."/>
            <person name="Pachter L."/>
            <person name="Papaceit M."/>
            <person name="Parisi M.J."/>
            <person name="Parisi M."/>
            <person name="Parts L."/>
            <person name="Pedersen J.S."/>
            <person name="Pesole G."/>
            <person name="Phillippy A.M."/>
            <person name="Ponting C.P."/>
            <person name="Pop M."/>
            <person name="Porcelli D."/>
            <person name="Powell J.R."/>
            <person name="Prohaska S."/>
            <person name="Pruitt K."/>
            <person name="Puig M."/>
            <person name="Quesneville H."/>
            <person name="Ram K.R."/>
            <person name="Rand D."/>
            <person name="Rasmussen M.D."/>
            <person name="Reed L.K."/>
            <person name="Reenan R."/>
            <person name="Reily A."/>
            <person name="Remington K.A."/>
            <person name="Rieger T.T."/>
            <person name="Ritchie M.G."/>
            <person name="Robin C."/>
            <person name="Rogers Y.H."/>
            <person name="Rohde C."/>
            <person name="Rozas J."/>
            <person name="Rubenfield M.J."/>
            <person name="Ruiz A."/>
            <person name="Russo S."/>
            <person name="Salzberg S.L."/>
            <person name="Sanchez-Gracia A."/>
            <person name="Saranga D.J."/>
            <person name="Sato H."/>
            <person name="Schaeffer S.W."/>
            <person name="Schatz M.C."/>
            <person name="Schlenke T."/>
            <person name="Schwartz R."/>
            <person name="Segarra C."/>
            <person name="Singh R.S."/>
            <person name="Sirot L."/>
            <person name="Sirota M."/>
            <person name="Sisneros N.B."/>
            <person name="Smith C.D."/>
            <person name="Smith T.F."/>
            <person name="Spieth J."/>
            <person name="Stage D.E."/>
            <person name="Stark A."/>
            <person name="Stephan W."/>
            <person name="Strausberg R.L."/>
            <person name="Strempel S."/>
            <person name="Sturgill D."/>
            <person name="Sutton G."/>
            <person name="Sutton G.G."/>
            <person name="Tao W."/>
            <person name="Teichmann S."/>
            <person name="Tobari Y.N."/>
            <person name="Tomimura Y."/>
            <person name="Tsolas J.M."/>
            <person name="Valente V.L."/>
            <person name="Venter E."/>
            <person name="Venter J.C."/>
            <person name="Vicario S."/>
            <person name="Vieira F.G."/>
            <person name="Vilella A.J."/>
            <person name="Villasante A."/>
            <person name="Walenz B."/>
            <person name="Wang J."/>
            <person name="Wasserman M."/>
            <person name="Watts T."/>
            <person name="Wilson D."/>
            <person name="Wilson R.K."/>
            <person name="Wing R.A."/>
            <person name="Wolfner M.F."/>
            <person name="Wong A."/>
            <person name="Wong G.K."/>
            <person name="Wu C.I."/>
            <person name="Wu G."/>
            <person name="Yamamoto D."/>
            <person name="Yang H.P."/>
            <person name="Yang S.P."/>
            <person name="Yorke J.A."/>
            <person name="Yoshida K."/>
            <person name="Zdobnov E."/>
            <person name="Zhang P."/>
            <person name="Zhang Y."/>
            <person name="Zimin A.V."/>
            <person name="Baldwin J."/>
            <person name="Abdouelleil A."/>
            <person name="Abdulkadir J."/>
            <person name="Abebe A."/>
            <person name="Abera B."/>
            <person name="Abreu J."/>
            <person name="Acer S.C."/>
            <person name="Aftuck L."/>
            <person name="Alexander A."/>
            <person name="An P."/>
            <person name="Anderson E."/>
            <person name="Anderson S."/>
            <person name="Arachi H."/>
            <person name="Azer M."/>
            <person name="Bachantsang P."/>
            <person name="Barry A."/>
            <person name="Bayul T."/>
            <person name="Berlin A."/>
            <person name="Bessette D."/>
            <person name="Bloom T."/>
            <person name="Blye J."/>
            <person name="Boguslavskiy L."/>
            <person name="Bonnet C."/>
            <person name="Boukhgalter B."/>
            <person name="Bourzgui I."/>
            <person name="Brown A."/>
            <person name="Cahill P."/>
            <person name="Channer S."/>
            <person name="Cheshatsang Y."/>
            <person name="Chuda L."/>
            <person name="Citroen M."/>
            <person name="Collymore A."/>
            <person name="Cooke P."/>
            <person name="Costello M."/>
            <person name="D'Aco K."/>
            <person name="Daza R."/>
            <person name="De Haan G."/>
            <person name="DeGray S."/>
            <person name="DeMaso C."/>
            <person name="Dhargay N."/>
            <person name="Dooley K."/>
            <person name="Dooley E."/>
            <person name="Doricent M."/>
            <person name="Dorje P."/>
            <person name="Dorjee K."/>
            <person name="Dupes A."/>
            <person name="Elong R."/>
            <person name="Falk J."/>
            <person name="Farina A."/>
            <person name="Faro S."/>
            <person name="Ferguson D."/>
            <person name="Fisher S."/>
            <person name="Foley C.D."/>
            <person name="Franke A."/>
            <person name="Friedrich D."/>
            <person name="Gadbois L."/>
            <person name="Gearin G."/>
            <person name="Gearin C.R."/>
            <person name="Giannoukos G."/>
            <person name="Goode T."/>
            <person name="Graham J."/>
            <person name="Grandbois E."/>
            <person name="Grewal S."/>
            <person name="Gyaltsen K."/>
            <person name="Hafez N."/>
            <person name="Hagos B."/>
            <person name="Hall J."/>
            <person name="Henson C."/>
            <person name="Hollinger A."/>
            <person name="Honan T."/>
            <person name="Huard M.D."/>
            <person name="Hughes L."/>
            <person name="Hurhula B."/>
            <person name="Husby M.E."/>
            <person name="Kamat A."/>
            <person name="Kanga B."/>
            <person name="Kashin S."/>
            <person name="Khazanovich D."/>
            <person name="Kisner P."/>
            <person name="Lance K."/>
            <person name="Lara M."/>
            <person name="Lee W."/>
            <person name="Lennon N."/>
            <person name="Letendre F."/>
            <person name="LeVine R."/>
            <person name="Lipovsky A."/>
            <person name="Liu X."/>
            <person name="Liu J."/>
            <person name="Liu S."/>
            <person name="Lokyitsang T."/>
            <person name="Lokyitsang Y."/>
            <person name="Lubonja R."/>
            <person name="Lui A."/>
            <person name="MacDonald P."/>
            <person name="Magnisalis V."/>
            <person name="Maru K."/>
            <person name="Matthews C."/>
            <person name="McCusker W."/>
            <person name="McDonough S."/>
            <person name="Mehta T."/>
            <person name="Meldrim J."/>
            <person name="Meneus L."/>
            <person name="Mihai O."/>
            <person name="Mihalev A."/>
            <person name="Mihova T."/>
            <person name="Mittelman R."/>
            <person name="Mlenga V."/>
            <person name="Montmayeur A."/>
            <person name="Mulrain L."/>
            <person name="Navidi A."/>
            <person name="Naylor J."/>
            <person name="Negash T."/>
            <person name="Nguyen T."/>
            <person name="Nguyen N."/>
            <person name="Nicol R."/>
            <person name="Norbu C."/>
            <person name="Norbu N."/>
            <person name="Novod N."/>
            <person name="O'Neill B."/>
            <person name="Osman S."/>
            <person name="Markiewicz E."/>
            <person name="Oyono O.L."/>
            <person name="Patti C."/>
            <person name="Phunkhang P."/>
            <person name="Pierre F."/>
            <person name="Priest M."/>
            <person name="Raghuraman S."/>
            <person name="Rege F."/>
            <person name="Reyes R."/>
            <person name="Rise C."/>
            <person name="Rogov P."/>
            <person name="Ross K."/>
            <person name="Ryan E."/>
            <person name="Settipalli S."/>
            <person name="Shea T."/>
            <person name="Sherpa N."/>
            <person name="Shi L."/>
            <person name="Shih D."/>
            <person name="Sparrow T."/>
            <person name="Spaulding J."/>
            <person name="Stalker J."/>
            <person name="Stange-Thomann N."/>
            <person name="Stavropoulos S."/>
            <person name="Stone C."/>
            <person name="Strader C."/>
            <person name="Tesfaye S."/>
            <person name="Thomson T."/>
            <person name="Thoulutsang Y."/>
            <person name="Thoulutsang D."/>
            <person name="Topham K."/>
            <person name="Topping I."/>
            <person name="Tsamla T."/>
            <person name="Vassiliev H."/>
            <person name="Vo A."/>
            <person name="Wangchuk T."/>
            <person name="Wangdi T."/>
            <person name="Weiand M."/>
            <person name="Wilkinson J."/>
            <person name="Wilson A."/>
            <person name="Yadav S."/>
            <person name="Young G."/>
            <person name="Yu Q."/>
            <person name="Zembek L."/>
            <person name="Zhong D."/>
            <person name="Zimmer A."/>
            <person name="Zwirko Z."/>
            <person name="Jaffe D.B."/>
            <person name="Alvarez P."/>
            <person name="Brockman W."/>
            <person name="Butler J."/>
            <person name="Chin C."/>
            <person name="Gnerre S."/>
            <person name="Grabherr M."/>
            <person name="Kleber M."/>
            <person name="Mauceli E."/>
            <person name="MacCallum I."/>
        </authorList>
    </citation>
    <scope>NUCLEOTIDE SEQUENCE [LARGE SCALE GENOMIC DNA]</scope>
    <source>
        <strain evidence="4">MSH-3 / Tucson 14011-0111.49</strain>
    </source>
</reference>
<sequence>MSHYCPMNPIVLALVPAMGMAVAMDVDVNVDVADAEAQIFVGPVPWWTVHSNSMPGAANKSTPHSPRGEVEDVGEMEIDQKLQAT</sequence>
<protein>
    <submittedName>
        <fullName evidence="3">GL11263</fullName>
    </submittedName>
</protein>
<evidence type="ECO:0000313" key="4">
    <source>
        <dbReference type="Proteomes" id="UP000008744"/>
    </source>
</evidence>
<evidence type="ECO:0000256" key="2">
    <source>
        <dbReference type="SAM" id="SignalP"/>
    </source>
</evidence>
<accession>B4G9W0</accession>
<keyword evidence="4" id="KW-1185">Reference proteome</keyword>
<gene>
    <name evidence="3" type="primary">Dper\GL11263</name>
    <name evidence="3" type="ORF">Dper_GL11263</name>
</gene>
<feature type="chain" id="PRO_5002806399" evidence="2">
    <location>
        <begin position="24"/>
        <end position="85"/>
    </location>
</feature>